<dbReference type="Pfam" id="PF13439">
    <property type="entry name" value="Glyco_transf_4"/>
    <property type="match status" value="1"/>
</dbReference>
<gene>
    <name evidence="3" type="ORF">ACFS29_18690</name>
</gene>
<sequence>MTNSKIDVVFVLPSLVAGGAERVMSLVAKNINDNDFNTTLVVIGYEKDKAYDVDGLNVIYLNESRVGKGIPKLFKFMSKAKPDVVVSCMSHLNTALALILVCFPKIKLINREANIKKVTALYNDSSSSFFGNVLKKIADKRTNAIICQSKDMAEELISEYKIPKSKITTINNPISDAFKLSKNKKNNEIKRYITVGRLHEEKGHLRLLNVLSQLKTPFKYTIIGTGDWEDNIKNHVEKLDLKTQVEFIDYSNKIPEYLEASDIFLQGSFAEGFPNALLESCAIGTPVIAFNAVGGTNEIVEQGVNGYLAKDENEFLNYLVQLNQYPLNSKSVSESVFAKFKKEHIINQFEDFIKKVAQN</sequence>
<dbReference type="EMBL" id="JBHUOS010000016">
    <property type="protein sequence ID" value="MFD2917687.1"/>
    <property type="molecule type" value="Genomic_DNA"/>
</dbReference>
<dbReference type="GO" id="GO:0016757">
    <property type="term" value="F:glycosyltransferase activity"/>
    <property type="evidence" value="ECO:0007669"/>
    <property type="project" value="UniProtKB-KW"/>
</dbReference>
<dbReference type="PANTHER" id="PTHR12526:SF630">
    <property type="entry name" value="GLYCOSYLTRANSFERASE"/>
    <property type="match status" value="1"/>
</dbReference>
<keyword evidence="3" id="KW-0808">Transferase</keyword>
<keyword evidence="3" id="KW-0328">Glycosyltransferase</keyword>
<dbReference type="InterPro" id="IPR028098">
    <property type="entry name" value="Glyco_trans_4-like_N"/>
</dbReference>
<comment type="caution">
    <text evidence="3">The sequence shown here is derived from an EMBL/GenBank/DDBJ whole genome shotgun (WGS) entry which is preliminary data.</text>
</comment>
<name>A0ABW6A0V5_9FLAO</name>
<evidence type="ECO:0000313" key="4">
    <source>
        <dbReference type="Proteomes" id="UP001597548"/>
    </source>
</evidence>
<dbReference type="Gene3D" id="3.40.50.2000">
    <property type="entry name" value="Glycogen Phosphorylase B"/>
    <property type="match status" value="2"/>
</dbReference>
<dbReference type="CDD" id="cd03811">
    <property type="entry name" value="GT4_GT28_WabH-like"/>
    <property type="match status" value="1"/>
</dbReference>
<dbReference type="InterPro" id="IPR001296">
    <property type="entry name" value="Glyco_trans_1"/>
</dbReference>
<keyword evidence="4" id="KW-1185">Reference proteome</keyword>
<protein>
    <submittedName>
        <fullName evidence="3">Glycosyltransferase</fullName>
        <ecNumber evidence="3">2.4.-.-</ecNumber>
    </submittedName>
</protein>
<evidence type="ECO:0000313" key="3">
    <source>
        <dbReference type="EMBL" id="MFD2917687.1"/>
    </source>
</evidence>
<dbReference type="Pfam" id="PF00534">
    <property type="entry name" value="Glycos_transf_1"/>
    <property type="match status" value="1"/>
</dbReference>
<evidence type="ECO:0000259" key="2">
    <source>
        <dbReference type="Pfam" id="PF13439"/>
    </source>
</evidence>
<evidence type="ECO:0000259" key="1">
    <source>
        <dbReference type="Pfam" id="PF00534"/>
    </source>
</evidence>
<feature type="domain" description="Glycosyl transferase family 1" evidence="1">
    <location>
        <begin position="181"/>
        <end position="313"/>
    </location>
</feature>
<dbReference type="PANTHER" id="PTHR12526">
    <property type="entry name" value="GLYCOSYLTRANSFERASE"/>
    <property type="match status" value="1"/>
</dbReference>
<dbReference type="RefSeq" id="WP_194507092.1">
    <property type="nucleotide sequence ID" value="NZ_JADILU010000002.1"/>
</dbReference>
<reference evidence="4" key="1">
    <citation type="journal article" date="2019" name="Int. J. Syst. Evol. Microbiol.">
        <title>The Global Catalogue of Microorganisms (GCM) 10K type strain sequencing project: providing services to taxonomists for standard genome sequencing and annotation.</title>
        <authorList>
            <consortium name="The Broad Institute Genomics Platform"/>
            <consortium name="The Broad Institute Genome Sequencing Center for Infectious Disease"/>
            <person name="Wu L."/>
            <person name="Ma J."/>
        </authorList>
    </citation>
    <scope>NUCLEOTIDE SEQUENCE [LARGE SCALE GENOMIC DNA]</scope>
    <source>
        <strain evidence="4">KCTC 32514</strain>
    </source>
</reference>
<feature type="domain" description="Glycosyltransferase subfamily 4-like N-terminal" evidence="2">
    <location>
        <begin position="18"/>
        <end position="175"/>
    </location>
</feature>
<organism evidence="3 4">
    <name type="scientific">Psychroserpens luteus</name>
    <dbReference type="NCBI Taxonomy" id="1434066"/>
    <lineage>
        <taxon>Bacteria</taxon>
        <taxon>Pseudomonadati</taxon>
        <taxon>Bacteroidota</taxon>
        <taxon>Flavobacteriia</taxon>
        <taxon>Flavobacteriales</taxon>
        <taxon>Flavobacteriaceae</taxon>
        <taxon>Psychroserpens</taxon>
    </lineage>
</organism>
<accession>A0ABW6A0V5</accession>
<dbReference type="SUPFAM" id="SSF53756">
    <property type="entry name" value="UDP-Glycosyltransferase/glycogen phosphorylase"/>
    <property type="match status" value="1"/>
</dbReference>
<dbReference type="EC" id="2.4.-.-" evidence="3"/>
<proteinExistence type="predicted"/>
<dbReference type="Proteomes" id="UP001597548">
    <property type="component" value="Unassembled WGS sequence"/>
</dbReference>